<comment type="caution">
    <text evidence="1">The sequence shown here is derived from an EMBL/GenBank/DDBJ whole genome shotgun (WGS) entry which is preliminary data.</text>
</comment>
<reference evidence="2" key="1">
    <citation type="journal article" date="2023" name="Nat. Plants">
        <title>Single-cell RNA sequencing provides a high-resolution roadmap for understanding the multicellular compartmentation of specialized metabolism.</title>
        <authorList>
            <person name="Sun S."/>
            <person name="Shen X."/>
            <person name="Li Y."/>
            <person name="Li Y."/>
            <person name="Wang S."/>
            <person name="Li R."/>
            <person name="Zhang H."/>
            <person name="Shen G."/>
            <person name="Guo B."/>
            <person name="Wei J."/>
            <person name="Xu J."/>
            <person name="St-Pierre B."/>
            <person name="Chen S."/>
            <person name="Sun C."/>
        </authorList>
    </citation>
    <scope>NUCLEOTIDE SEQUENCE [LARGE SCALE GENOMIC DNA]</scope>
</reference>
<evidence type="ECO:0000313" key="2">
    <source>
        <dbReference type="Proteomes" id="UP001060085"/>
    </source>
</evidence>
<gene>
    <name evidence="1" type="ORF">M9H77_35907</name>
</gene>
<name>A0ACB9ZSJ0_CATRO</name>
<dbReference type="Proteomes" id="UP001060085">
    <property type="component" value="Linkage Group LG08"/>
</dbReference>
<keyword evidence="2" id="KW-1185">Reference proteome</keyword>
<evidence type="ECO:0000313" key="1">
    <source>
        <dbReference type="EMBL" id="KAI5649902.1"/>
    </source>
</evidence>
<organism evidence="1 2">
    <name type="scientific">Catharanthus roseus</name>
    <name type="common">Madagascar periwinkle</name>
    <name type="synonym">Vinca rosea</name>
    <dbReference type="NCBI Taxonomy" id="4058"/>
    <lineage>
        <taxon>Eukaryota</taxon>
        <taxon>Viridiplantae</taxon>
        <taxon>Streptophyta</taxon>
        <taxon>Embryophyta</taxon>
        <taxon>Tracheophyta</taxon>
        <taxon>Spermatophyta</taxon>
        <taxon>Magnoliopsida</taxon>
        <taxon>eudicotyledons</taxon>
        <taxon>Gunneridae</taxon>
        <taxon>Pentapetalae</taxon>
        <taxon>asterids</taxon>
        <taxon>lamiids</taxon>
        <taxon>Gentianales</taxon>
        <taxon>Apocynaceae</taxon>
        <taxon>Rauvolfioideae</taxon>
        <taxon>Vinceae</taxon>
        <taxon>Catharanthinae</taxon>
        <taxon>Catharanthus</taxon>
    </lineage>
</organism>
<sequence length="98" mass="11059">MVKVKNANVGRDENVEEGGSSRGRTATGNEYGGILMINLEDLGTFNKSSKVPSRVKAPERFISMKDAANFEEWTRKRRKIAPDHREISWKYDPSMGTL</sequence>
<accession>A0ACB9ZSJ0</accession>
<proteinExistence type="predicted"/>
<protein>
    <submittedName>
        <fullName evidence="1">Uncharacterized protein</fullName>
    </submittedName>
</protein>
<dbReference type="EMBL" id="CM044708">
    <property type="protein sequence ID" value="KAI5649902.1"/>
    <property type="molecule type" value="Genomic_DNA"/>
</dbReference>